<evidence type="ECO:0000259" key="9">
    <source>
        <dbReference type="SMART" id="SM00085"/>
    </source>
</evidence>
<dbReference type="InterPro" id="IPR041798">
    <property type="entry name" value="Otoconin-90"/>
</dbReference>
<dbReference type="GO" id="GO:0005509">
    <property type="term" value="F:calcium ion binding"/>
    <property type="evidence" value="ECO:0007669"/>
    <property type="project" value="InterPro"/>
</dbReference>
<keyword evidence="4 7" id="KW-0106">Calcium</keyword>
<evidence type="ECO:0000313" key="10">
    <source>
        <dbReference type="Ensembl" id="ENSTNIP00000008727.1"/>
    </source>
</evidence>
<dbReference type="GO" id="GO:0047498">
    <property type="term" value="F:calcium-dependent phospholipase A2 activity"/>
    <property type="evidence" value="ECO:0007669"/>
    <property type="project" value="TreeGrafter"/>
</dbReference>
<dbReference type="GeneTree" id="ENSGT00940000159042"/>
<evidence type="ECO:0000256" key="7">
    <source>
        <dbReference type="RuleBase" id="RU361236"/>
    </source>
</evidence>
<reference evidence="10" key="3">
    <citation type="submission" date="2025-09" db="UniProtKB">
        <authorList>
            <consortium name="Ensembl"/>
        </authorList>
    </citation>
    <scope>IDENTIFICATION</scope>
</reference>
<dbReference type="OMA" id="HCEHLLC"/>
<feature type="binding site" evidence="4">
    <location>
        <position position="273"/>
    </location>
    <ligand>
        <name>Ca(2+)</name>
        <dbReference type="ChEBI" id="CHEBI:29108"/>
    </ligand>
</feature>
<evidence type="ECO:0000256" key="4">
    <source>
        <dbReference type="PIRSR" id="PIRSR601211-2"/>
    </source>
</evidence>
<dbReference type="SMART" id="SM00085">
    <property type="entry name" value="PA2c"/>
    <property type="match status" value="1"/>
</dbReference>
<dbReference type="Ensembl" id="ENSTNIT00000008897.1">
    <property type="protein sequence ID" value="ENSTNIP00000008727.1"/>
    <property type="gene ID" value="ENSTNIG00000005987.1"/>
</dbReference>
<dbReference type="Pfam" id="PF00068">
    <property type="entry name" value="Phospholip_A2_1"/>
    <property type="match status" value="2"/>
</dbReference>
<keyword evidence="4" id="KW-0479">Metal-binding</keyword>
<keyword evidence="11" id="KW-1185">Reference proteome</keyword>
<feature type="disulfide bond" evidence="5">
    <location>
        <begin position="289"/>
        <end position="344"/>
    </location>
</feature>
<dbReference type="PRINTS" id="PR00389">
    <property type="entry name" value="PHPHLIPASEA2"/>
</dbReference>
<evidence type="ECO:0000256" key="8">
    <source>
        <dbReference type="SAM" id="MobiDB-lite"/>
    </source>
</evidence>
<dbReference type="GO" id="GO:0050482">
    <property type="term" value="P:arachidonate secretion"/>
    <property type="evidence" value="ECO:0007669"/>
    <property type="project" value="InterPro"/>
</dbReference>
<comment type="cofactor">
    <cofactor evidence="4">
        <name>Ca(2+)</name>
        <dbReference type="ChEBI" id="CHEBI:29108"/>
    </cofactor>
    <text evidence="4">Binds 1 Ca(2+) ion per subunit.</text>
</comment>
<comment type="similarity">
    <text evidence="6">Belongs to the phospholipase A2 family.</text>
</comment>
<evidence type="ECO:0000256" key="3">
    <source>
        <dbReference type="PIRSR" id="PIRSR601211-1"/>
    </source>
</evidence>
<dbReference type="EC" id="3.1.1.4" evidence="7"/>
<dbReference type="InterPro" id="IPR001211">
    <property type="entry name" value="PLA2"/>
</dbReference>
<feature type="domain" description="Phospholipase A2-like central" evidence="9">
    <location>
        <begin position="248"/>
        <end position="360"/>
    </location>
</feature>
<feature type="disulfide bond" evidence="5">
    <location>
        <begin position="305"/>
        <end position="330"/>
    </location>
</feature>
<dbReference type="CDD" id="cd04707">
    <property type="entry name" value="otoconin_90"/>
    <property type="match status" value="1"/>
</dbReference>
<dbReference type="GO" id="GO:0005576">
    <property type="term" value="C:extracellular region"/>
    <property type="evidence" value="ECO:0007669"/>
    <property type="project" value="UniProtKB-SubCell"/>
</dbReference>
<comment type="catalytic activity">
    <reaction evidence="7">
        <text>a 1,2-diacyl-sn-glycero-3-phosphocholine + H2O = a 1-acyl-sn-glycero-3-phosphocholine + a fatty acid + H(+)</text>
        <dbReference type="Rhea" id="RHEA:15801"/>
        <dbReference type="ChEBI" id="CHEBI:15377"/>
        <dbReference type="ChEBI" id="CHEBI:15378"/>
        <dbReference type="ChEBI" id="CHEBI:28868"/>
        <dbReference type="ChEBI" id="CHEBI:57643"/>
        <dbReference type="ChEBI" id="CHEBI:58168"/>
        <dbReference type="EC" id="3.1.1.4"/>
    </reaction>
</comment>
<dbReference type="HOGENOM" id="CLU_016613_0_0_1"/>
<feature type="active site" evidence="3">
    <location>
        <position position="338"/>
    </location>
</feature>
<dbReference type="GO" id="GO:0016042">
    <property type="term" value="P:lipid catabolic process"/>
    <property type="evidence" value="ECO:0007669"/>
    <property type="project" value="InterPro"/>
</dbReference>
<feature type="region of interest" description="Disordered" evidence="8">
    <location>
        <begin position="170"/>
        <end position="229"/>
    </location>
</feature>
<keyword evidence="2 7" id="KW-0964">Secreted</keyword>
<dbReference type="Proteomes" id="UP000007303">
    <property type="component" value="Unassembled WGS sequence"/>
</dbReference>
<protein>
    <recommendedName>
        <fullName evidence="7">Phospholipase A2</fullName>
        <ecNumber evidence="7">3.1.1.4</ecNumber>
    </recommendedName>
</protein>
<accession>H3CKE8</accession>
<dbReference type="InterPro" id="IPR016090">
    <property type="entry name" value="PLA2-like_dom"/>
</dbReference>
<evidence type="ECO:0000313" key="11">
    <source>
        <dbReference type="Proteomes" id="UP000007303"/>
    </source>
</evidence>
<evidence type="ECO:0000256" key="1">
    <source>
        <dbReference type="ARBA" id="ARBA00004613"/>
    </source>
</evidence>
<feature type="disulfide bond" evidence="5">
    <location>
        <begin position="274"/>
        <end position="290"/>
    </location>
</feature>
<evidence type="ECO:0000256" key="2">
    <source>
        <dbReference type="ARBA" id="ARBA00022525"/>
    </source>
</evidence>
<dbReference type="InParanoid" id="H3CKE8"/>
<evidence type="ECO:0000256" key="5">
    <source>
        <dbReference type="PIRSR" id="PIRSR601211-3"/>
    </source>
</evidence>
<dbReference type="PANTHER" id="PTHR11716:SF1">
    <property type="entry name" value="OTOCONIN-90"/>
    <property type="match status" value="1"/>
</dbReference>
<dbReference type="STRING" id="99883.ENSTNIP00000008727"/>
<feature type="disulfide bond" evidence="5">
    <location>
        <begin position="324"/>
        <end position="335"/>
    </location>
</feature>
<proteinExistence type="inferred from homology"/>
<feature type="active site" evidence="3">
    <location>
        <position position="293"/>
    </location>
</feature>
<reference evidence="10" key="2">
    <citation type="submission" date="2025-08" db="UniProtKB">
        <authorList>
            <consortium name="Ensembl"/>
        </authorList>
    </citation>
    <scope>IDENTIFICATION</scope>
</reference>
<name>H3CKE8_TETNG</name>
<keyword evidence="5" id="KW-1015">Disulfide bond</keyword>
<sequence>ECVGLRFSWLHAVLHDLPSVLNFSRRGFAVCVHRDLHDYGCSCRHAAAGPADALDSCIVTHTGCAIRNAAPCRQMPPPLLDHYNCSALLASCDEAERCQQSFCRCDQAAIECLSHASYDSALRGLAASSCLATHLSDGGSDLLLNEPLSEATPSPHLTADQTVVMTTRTITVTGSSKTSARPAGLPTRPSSDSPTSAGPAAAAQGSTETLRDTKQEVPRVDDSSQQSLGSECSHTFTVYGSDGRPRRQMASLGEMLHCLTGRCPHEYEMYGCYCGQQGGGQPVDQLDRCCFFHGCCLSQISAMGCRQDRKLHAHLTCQHGRPGCQGVSVCDKLQCVCDKTTAQCMAAARFNHSLTAHQCAGPAPSCQRG</sequence>
<dbReference type="Gene3D" id="1.20.90.10">
    <property type="entry name" value="Phospholipase A2 domain"/>
    <property type="match status" value="2"/>
</dbReference>
<feature type="compositionally biased region" description="Basic and acidic residues" evidence="8">
    <location>
        <begin position="209"/>
        <end position="222"/>
    </location>
</feature>
<dbReference type="SUPFAM" id="SSF48619">
    <property type="entry name" value="Phospholipase A2, PLA2"/>
    <property type="match status" value="2"/>
</dbReference>
<keyword evidence="7" id="KW-0378">Hydrolase</keyword>
<evidence type="ECO:0000256" key="6">
    <source>
        <dbReference type="RuleBase" id="RU003654"/>
    </source>
</evidence>
<dbReference type="InterPro" id="IPR036444">
    <property type="entry name" value="PLipase_A2_dom_sf"/>
</dbReference>
<dbReference type="AlphaFoldDB" id="H3CKE8"/>
<dbReference type="GO" id="GO:0006644">
    <property type="term" value="P:phospholipid metabolic process"/>
    <property type="evidence" value="ECO:0007669"/>
    <property type="project" value="InterPro"/>
</dbReference>
<keyword evidence="7" id="KW-0443">Lipid metabolism</keyword>
<comment type="subcellular location">
    <subcellularLocation>
        <location evidence="1 7">Secreted</location>
    </subcellularLocation>
</comment>
<organism evidence="10 11">
    <name type="scientific">Tetraodon nigroviridis</name>
    <name type="common">Spotted green pufferfish</name>
    <name type="synonym">Chelonodon nigroviridis</name>
    <dbReference type="NCBI Taxonomy" id="99883"/>
    <lineage>
        <taxon>Eukaryota</taxon>
        <taxon>Metazoa</taxon>
        <taxon>Chordata</taxon>
        <taxon>Craniata</taxon>
        <taxon>Vertebrata</taxon>
        <taxon>Euteleostomi</taxon>
        <taxon>Actinopterygii</taxon>
        <taxon>Neopterygii</taxon>
        <taxon>Teleostei</taxon>
        <taxon>Neoteleostei</taxon>
        <taxon>Acanthomorphata</taxon>
        <taxon>Eupercaria</taxon>
        <taxon>Tetraodontiformes</taxon>
        <taxon>Tetradontoidea</taxon>
        <taxon>Tetraodontidae</taxon>
        <taxon>Tetraodon</taxon>
    </lineage>
</organism>
<feature type="binding site" evidence="4">
    <location>
        <position position="275"/>
    </location>
    <ligand>
        <name>Ca(2+)</name>
        <dbReference type="ChEBI" id="CHEBI:29108"/>
    </ligand>
</feature>
<reference evidence="11" key="1">
    <citation type="journal article" date="2004" name="Nature">
        <title>Genome duplication in the teleost fish Tetraodon nigroviridis reveals the early vertebrate proto-karyotype.</title>
        <authorList>
            <person name="Jaillon O."/>
            <person name="Aury J.-M."/>
            <person name="Brunet F."/>
            <person name="Petit J.-L."/>
            <person name="Stange-Thomann N."/>
            <person name="Mauceli E."/>
            <person name="Bouneau L."/>
            <person name="Fischer C."/>
            <person name="Ozouf-Costaz C."/>
            <person name="Bernot A."/>
            <person name="Nicaud S."/>
            <person name="Jaffe D."/>
            <person name="Fisher S."/>
            <person name="Lutfalla G."/>
            <person name="Dossat C."/>
            <person name="Segurens B."/>
            <person name="Dasilva C."/>
            <person name="Salanoubat M."/>
            <person name="Levy M."/>
            <person name="Boudet N."/>
            <person name="Castellano S."/>
            <person name="Anthouard V."/>
            <person name="Jubin C."/>
            <person name="Castelli V."/>
            <person name="Katinka M."/>
            <person name="Vacherie B."/>
            <person name="Biemont C."/>
            <person name="Skalli Z."/>
            <person name="Cattolico L."/>
            <person name="Poulain J."/>
            <person name="De Berardinis V."/>
            <person name="Cruaud C."/>
            <person name="Duprat S."/>
            <person name="Brottier P."/>
            <person name="Coutanceau J.-P."/>
            <person name="Gouzy J."/>
            <person name="Parra G."/>
            <person name="Lardier G."/>
            <person name="Chapple C."/>
            <person name="McKernan K.J."/>
            <person name="McEwan P."/>
            <person name="Bosak S."/>
            <person name="Kellis M."/>
            <person name="Volff J.-N."/>
            <person name="Guigo R."/>
            <person name="Zody M.C."/>
            <person name="Mesirov J."/>
            <person name="Lindblad-Toh K."/>
            <person name="Birren B."/>
            <person name="Nusbaum C."/>
            <person name="Kahn D."/>
            <person name="Robinson-Rechavi M."/>
            <person name="Laudet V."/>
            <person name="Schachter V."/>
            <person name="Quetier F."/>
            <person name="Saurin W."/>
            <person name="Scarpelli C."/>
            <person name="Wincker P."/>
            <person name="Lander E.S."/>
            <person name="Weissenbach J."/>
            <person name="Roest Crollius H."/>
        </authorList>
    </citation>
    <scope>NUCLEOTIDE SEQUENCE [LARGE SCALE GENOMIC DNA]</scope>
</reference>
<dbReference type="PANTHER" id="PTHR11716">
    <property type="entry name" value="PHOSPHOLIPASE A2 FAMILY MEMBER"/>
    <property type="match status" value="1"/>
</dbReference>
<feature type="disulfide bond" evidence="5">
    <location>
        <begin position="296"/>
        <end position="337"/>
    </location>
</feature>
<dbReference type="GO" id="GO:0005543">
    <property type="term" value="F:phospholipid binding"/>
    <property type="evidence" value="ECO:0007669"/>
    <property type="project" value="TreeGrafter"/>
</dbReference>